<evidence type="ECO:0000313" key="1">
    <source>
        <dbReference type="EMBL" id="RAJ12974.1"/>
    </source>
</evidence>
<proteinExistence type="predicted"/>
<keyword evidence="2" id="KW-1185">Reference proteome</keyword>
<sequence length="173" mass="21058">MNIVVDDKEIVPLNEFELGWRFEKTRCPNISESEKKKIQPVSKIESKRLNKVIDYYEQEYNLREKFTQTDWISANAESDEKIERFRNQLELTLEKWDEEIIITWHRNITLKTTKKIFIKYWTDFLYPSSDDVTLISEKTNWVMFYRHFEVANIWTKISDGNDRNNQKKNSYSR</sequence>
<dbReference type="InterPro" id="IPR021334">
    <property type="entry name" value="DUF2947"/>
</dbReference>
<dbReference type="OrthoDB" id="840133at2"/>
<reference evidence="1 2" key="1">
    <citation type="submission" date="2018-06" db="EMBL/GenBank/DDBJ databases">
        <title>Genomic Encyclopedia of Archaeal and Bacterial Type Strains, Phase II (KMG-II): from individual species to whole genera.</title>
        <authorList>
            <person name="Goeker M."/>
        </authorList>
    </citation>
    <scope>NUCLEOTIDE SEQUENCE [LARGE SCALE GENOMIC DNA]</scope>
    <source>
        <strain evidence="1 2">DSM 24464</strain>
    </source>
</reference>
<dbReference type="RefSeq" id="WP_111660528.1">
    <property type="nucleotide sequence ID" value="NZ_QLLO01000008.1"/>
</dbReference>
<dbReference type="Proteomes" id="UP000248703">
    <property type="component" value="Unassembled WGS sequence"/>
</dbReference>
<name>A0A327RBK5_9FLAO</name>
<dbReference type="AlphaFoldDB" id="A0A327RBK5"/>
<accession>A0A327RBK5</accession>
<dbReference type="EMBL" id="QLLO01000008">
    <property type="protein sequence ID" value="RAJ12974.1"/>
    <property type="molecule type" value="Genomic_DNA"/>
</dbReference>
<comment type="caution">
    <text evidence="1">The sequence shown here is derived from an EMBL/GenBank/DDBJ whole genome shotgun (WGS) entry which is preliminary data.</text>
</comment>
<evidence type="ECO:0008006" key="3">
    <source>
        <dbReference type="Google" id="ProtNLM"/>
    </source>
</evidence>
<evidence type="ECO:0000313" key="2">
    <source>
        <dbReference type="Proteomes" id="UP000248703"/>
    </source>
</evidence>
<organism evidence="1 2">
    <name type="scientific">Olleya aquimaris</name>
    <dbReference type="NCBI Taxonomy" id="639310"/>
    <lineage>
        <taxon>Bacteria</taxon>
        <taxon>Pseudomonadati</taxon>
        <taxon>Bacteroidota</taxon>
        <taxon>Flavobacteriia</taxon>
        <taxon>Flavobacteriales</taxon>
        <taxon>Flavobacteriaceae</taxon>
    </lineage>
</organism>
<dbReference type="Pfam" id="PF11163">
    <property type="entry name" value="DUF2947"/>
    <property type="match status" value="1"/>
</dbReference>
<protein>
    <recommendedName>
        <fullName evidence="3">DUF2947 family protein</fullName>
    </recommendedName>
</protein>
<gene>
    <name evidence="1" type="ORF">LY08_02256</name>
</gene>